<keyword evidence="1" id="KW-0175">Coiled coil</keyword>
<keyword evidence="3" id="KW-1185">Reference proteome</keyword>
<dbReference type="AlphaFoldDB" id="A0A0S4R125"/>
<evidence type="ECO:0000313" key="2">
    <source>
        <dbReference type="EMBL" id="CUU67758.1"/>
    </source>
</evidence>
<evidence type="ECO:0008006" key="4">
    <source>
        <dbReference type="Google" id="ProtNLM"/>
    </source>
</evidence>
<sequence>MKFCPKCETRTNKDYTICPLCGVRLIDKEKSIQKAKEQLKEIDELENEKISAFVESSKMEATELS</sequence>
<dbReference type="EMBL" id="FAVB01000001">
    <property type="protein sequence ID" value="CUU67758.1"/>
    <property type="molecule type" value="Genomic_DNA"/>
</dbReference>
<dbReference type="Proteomes" id="UP000052237">
    <property type="component" value="Unassembled WGS sequence"/>
</dbReference>
<proteinExistence type="predicted"/>
<gene>
    <name evidence="2" type="ORF">ERS686654_00015</name>
</gene>
<name>A0A0S4R125_CAMHY</name>
<protein>
    <recommendedName>
        <fullName evidence="4">Zinc ribbon domain-containing protein</fullName>
    </recommendedName>
</protein>
<comment type="caution">
    <text evidence="2">The sequence shown here is derived from an EMBL/GenBank/DDBJ whole genome shotgun (WGS) entry which is preliminary data.</text>
</comment>
<dbReference type="RefSeq" id="WP_059434813.1">
    <property type="nucleotide sequence ID" value="NZ_FAVB01000001.1"/>
</dbReference>
<evidence type="ECO:0000256" key="1">
    <source>
        <dbReference type="SAM" id="Coils"/>
    </source>
</evidence>
<feature type="coiled-coil region" evidence="1">
    <location>
        <begin position="25"/>
        <end position="55"/>
    </location>
</feature>
<organism evidence="2 3">
    <name type="scientific">Campylobacter hyointestinalis subsp. hyointestinalis</name>
    <dbReference type="NCBI Taxonomy" id="91352"/>
    <lineage>
        <taxon>Bacteria</taxon>
        <taxon>Pseudomonadati</taxon>
        <taxon>Campylobacterota</taxon>
        <taxon>Epsilonproteobacteria</taxon>
        <taxon>Campylobacterales</taxon>
        <taxon>Campylobacteraceae</taxon>
        <taxon>Campylobacter</taxon>
    </lineage>
</organism>
<accession>A0A0S4R125</accession>
<evidence type="ECO:0000313" key="3">
    <source>
        <dbReference type="Proteomes" id="UP000052237"/>
    </source>
</evidence>
<reference evidence="2 3" key="1">
    <citation type="submission" date="2015-11" db="EMBL/GenBank/DDBJ databases">
        <authorList>
            <consortium name="Pathogen Informatics"/>
        </authorList>
    </citation>
    <scope>NUCLEOTIDE SEQUENCE [LARGE SCALE GENOMIC DNA]</scope>
    <source>
        <strain evidence="2 3">006A-0059</strain>
    </source>
</reference>